<keyword evidence="4" id="KW-0315">Glutamine amidotransferase</keyword>
<keyword evidence="2" id="KW-0732">Signal</keyword>
<organism evidence="4 5">
    <name type="scientific">Aeromonas veronii</name>
    <dbReference type="NCBI Taxonomy" id="654"/>
    <lineage>
        <taxon>Bacteria</taxon>
        <taxon>Pseudomonadati</taxon>
        <taxon>Pseudomonadota</taxon>
        <taxon>Gammaproteobacteria</taxon>
        <taxon>Aeromonadales</taxon>
        <taxon>Aeromonadaceae</taxon>
        <taxon>Aeromonas</taxon>
    </lineage>
</organism>
<gene>
    <name evidence="4" type="ORF">NS965_04540</name>
</gene>
<dbReference type="PROSITE" id="PS51276">
    <property type="entry name" value="PEPTIDASE_C56_PFPI"/>
    <property type="match status" value="1"/>
</dbReference>
<dbReference type="CDD" id="cd03134">
    <property type="entry name" value="GATase1_PfpI_like"/>
    <property type="match status" value="1"/>
</dbReference>
<dbReference type="Gene3D" id="3.40.50.880">
    <property type="match status" value="1"/>
</dbReference>
<dbReference type="RefSeq" id="WP_201987818.1">
    <property type="nucleotide sequence ID" value="NZ_CAWNZF010000024.1"/>
</dbReference>
<feature type="signal peptide" evidence="2">
    <location>
        <begin position="1"/>
        <end position="26"/>
    </location>
</feature>
<proteinExistence type="inferred from homology"/>
<dbReference type="NCBIfam" id="TIGR01382">
    <property type="entry name" value="PfpI"/>
    <property type="match status" value="1"/>
</dbReference>
<dbReference type="SUPFAM" id="SSF52317">
    <property type="entry name" value="Class I glutamine amidotransferase-like"/>
    <property type="match status" value="1"/>
</dbReference>
<name>A0AAW5M0J0_AERVE</name>
<dbReference type="Pfam" id="PF01965">
    <property type="entry name" value="DJ-1_PfpI"/>
    <property type="match status" value="1"/>
</dbReference>
<feature type="chain" id="PRO_5043363861" evidence="2">
    <location>
        <begin position="27"/>
        <end position="268"/>
    </location>
</feature>
<dbReference type="EMBL" id="JANLFC010000014">
    <property type="protein sequence ID" value="MCR4447648.1"/>
    <property type="molecule type" value="Genomic_DNA"/>
</dbReference>
<dbReference type="InterPro" id="IPR006286">
    <property type="entry name" value="C56_PfpI-like"/>
</dbReference>
<dbReference type="PANTHER" id="PTHR42733">
    <property type="entry name" value="DJ-1 PROTEIN"/>
    <property type="match status" value="1"/>
</dbReference>
<evidence type="ECO:0000313" key="5">
    <source>
        <dbReference type="Proteomes" id="UP001204061"/>
    </source>
</evidence>
<dbReference type="InterPro" id="IPR029062">
    <property type="entry name" value="Class_I_gatase-like"/>
</dbReference>
<comment type="similarity">
    <text evidence="1">Belongs to the peptidase C56 family.</text>
</comment>
<dbReference type="PANTHER" id="PTHR42733:SF12">
    <property type="entry name" value="PROTEINASE"/>
    <property type="match status" value="1"/>
</dbReference>
<feature type="domain" description="DJ-1/PfpI" evidence="3">
    <location>
        <begin position="78"/>
        <end position="260"/>
    </location>
</feature>
<accession>A0AAW5M0J0</accession>
<evidence type="ECO:0000259" key="3">
    <source>
        <dbReference type="Pfam" id="PF01965"/>
    </source>
</evidence>
<dbReference type="InterPro" id="IPR002818">
    <property type="entry name" value="DJ-1/PfpI"/>
</dbReference>
<dbReference type="Proteomes" id="UP001204061">
    <property type="component" value="Unassembled WGS sequence"/>
</dbReference>
<evidence type="ECO:0000256" key="1">
    <source>
        <dbReference type="ARBA" id="ARBA00008542"/>
    </source>
</evidence>
<sequence>MMKKNFKKASLSILISSLFFMNYSIADEYKVDLYPLAQTSAYVPTLDTAKLMDADGKLNNELKSFVHSKHDSQLLKGKNIAILATDGVEELEILVPLNYLRQVGAHVTVVSPRKEILPDTLGLKIPEIRSTHIMTVRLMENSGWLPIDKYIDEVSANNFDGLVLPGGAWNPDFLRTNVKALEFVESMVNANKPLATICHGPLVLISADLVKGRNMTGYWAIMKDLENAGAHVQDQPVVIDGNIISSRFPYDIPRMLNAFTKKLKIKST</sequence>
<protein>
    <submittedName>
        <fullName evidence="4">Type 1 glutamine amidotransferase</fullName>
    </submittedName>
</protein>
<evidence type="ECO:0000313" key="4">
    <source>
        <dbReference type="EMBL" id="MCR4447648.1"/>
    </source>
</evidence>
<evidence type="ECO:0000256" key="2">
    <source>
        <dbReference type="SAM" id="SignalP"/>
    </source>
</evidence>
<reference evidence="4" key="1">
    <citation type="submission" date="2022-08" db="EMBL/GenBank/DDBJ databases">
        <title>A global survey of hypervirulent Aeromonas hydrophila identified this emerging pathogen in farmed fish in the lower Mekong River basin.</title>
        <authorList>
            <person name="Xu T."/>
            <person name="Rasmussen-Ivey C.R."/>
            <person name="Moen F.S."/>
            <person name="Fernandez Bravo A."/>
            <person name="Lamy B."/>
            <person name="Beaz-Hidalgo R."/>
            <person name="Khan C.D."/>
            <person name="Castro Escarpulli G."/>
            <person name="Yasin I.S.M."/>
            <person name="Figueras M.J."/>
            <person name="Azzam Sayuti M."/>
            <person name="Karim M.M."/>
            <person name="Alam K.M."/>
            <person name="Le T.T.T."/>
            <person name="Thao N.H.P."/>
            <person name="Addo S."/>
            <person name="Duodu S."/>
            <person name="Ali S."/>
            <person name="Mey S."/>
            <person name="Somony T."/>
            <person name="Liles M.R."/>
        </authorList>
    </citation>
    <scope>NUCLEOTIDE SEQUENCE</scope>
    <source>
        <strain evidence="4">0.14</strain>
    </source>
</reference>
<comment type="caution">
    <text evidence="4">The sequence shown here is derived from an EMBL/GenBank/DDBJ whole genome shotgun (WGS) entry which is preliminary data.</text>
</comment>
<dbReference type="AlphaFoldDB" id="A0AAW5M0J0"/>